<evidence type="ECO:0000256" key="2">
    <source>
        <dbReference type="SAM" id="Phobius"/>
    </source>
</evidence>
<feature type="region of interest" description="Disordered" evidence="1">
    <location>
        <begin position="324"/>
        <end position="344"/>
    </location>
</feature>
<feature type="region of interest" description="Disordered" evidence="1">
    <location>
        <begin position="718"/>
        <end position="742"/>
    </location>
</feature>
<evidence type="ECO:0000259" key="4">
    <source>
        <dbReference type="Pfam" id="PF19422"/>
    </source>
</evidence>
<dbReference type="SUPFAM" id="SSF50249">
    <property type="entry name" value="Nucleic acid-binding proteins"/>
    <property type="match status" value="2"/>
</dbReference>
<keyword evidence="2" id="KW-0812">Transmembrane</keyword>
<organism evidence="5 6">
    <name type="scientific">Cannabis sativa</name>
    <name type="common">Hemp</name>
    <name type="synonym">Marijuana</name>
    <dbReference type="NCBI Taxonomy" id="3483"/>
    <lineage>
        <taxon>Eukaryota</taxon>
        <taxon>Viridiplantae</taxon>
        <taxon>Streptophyta</taxon>
        <taxon>Embryophyta</taxon>
        <taxon>Tracheophyta</taxon>
        <taxon>Spermatophyta</taxon>
        <taxon>Magnoliopsida</taxon>
        <taxon>eudicotyledons</taxon>
        <taxon>Gunneridae</taxon>
        <taxon>Pentapetalae</taxon>
        <taxon>rosids</taxon>
        <taxon>fabids</taxon>
        <taxon>Rosales</taxon>
        <taxon>Cannabaceae</taxon>
        <taxon>Cannabis</taxon>
    </lineage>
</organism>
<feature type="domain" description="Ariadne" evidence="4">
    <location>
        <begin position="143"/>
        <end position="360"/>
    </location>
</feature>
<evidence type="ECO:0000313" key="6">
    <source>
        <dbReference type="Proteomes" id="UP000525078"/>
    </source>
</evidence>
<dbReference type="Proteomes" id="UP000525078">
    <property type="component" value="Unassembled WGS sequence"/>
</dbReference>
<dbReference type="InterPro" id="IPR013955">
    <property type="entry name" value="Rep_factor-A_C"/>
</dbReference>
<reference evidence="5 6" key="1">
    <citation type="journal article" date="2020" name="bioRxiv">
        <title>Sequence and annotation of 42 cannabis genomes reveals extensive copy number variation in cannabinoid synthesis and pathogen resistance genes.</title>
        <authorList>
            <person name="Mckernan K.J."/>
            <person name="Helbert Y."/>
            <person name="Kane L.T."/>
            <person name="Ebling H."/>
            <person name="Zhang L."/>
            <person name="Liu B."/>
            <person name="Eaton Z."/>
            <person name="Mclaughlin S."/>
            <person name="Kingan S."/>
            <person name="Baybayan P."/>
            <person name="Concepcion G."/>
            <person name="Jordan M."/>
            <person name="Riva A."/>
            <person name="Barbazuk W."/>
            <person name="Harkins T."/>
        </authorList>
    </citation>
    <scope>NUCLEOTIDE SEQUENCE [LARGE SCALE GENOMIC DNA]</scope>
    <source>
        <strain evidence="6">cv. Jamaican Lion 4</strain>
        <tissue evidence="5">Leaf</tissue>
    </source>
</reference>
<dbReference type="AlphaFoldDB" id="A0A7J6E0D5"/>
<protein>
    <submittedName>
        <fullName evidence="5">Uncharacterized protein</fullName>
    </submittedName>
</protein>
<evidence type="ECO:0000313" key="5">
    <source>
        <dbReference type="EMBL" id="KAF4351824.1"/>
    </source>
</evidence>
<dbReference type="Gene3D" id="1.20.120.1750">
    <property type="match status" value="1"/>
</dbReference>
<dbReference type="EMBL" id="JAATIP010000328">
    <property type="protein sequence ID" value="KAF4351824.1"/>
    <property type="molecule type" value="Genomic_DNA"/>
</dbReference>
<sequence length="889" mass="101163">MEHKCYSVCDEEKVRNLVNSRDPNLAEKFDLRLSGVQVLPIVEMPFVLAMILKKYLKLNVHVVNNFALIAYLKHTHLVHVQSGKCGFIQSPAQTVTNQLKRMEVAIIWHCGDPLNKEHKCGRYVEKSEKKEEFGLITQNYLLRYTHYLNRYKAHLDSLKLESKLKKTGEEKILCLIESDAIVTNYSWVSNGIDRLFRSRRILSYSYAFAYYMFGDEPFENCITNKEERKRKQNLFEDQQQQLELNVEKLSSMIEDPFEYFPQDEISLRKAHIINLTRVVDKLCKELYECIENDFMDSSECANSNIALYKSNGVEKASKLVIHEDMQPSPSNGEVNKRPCKSSSSNESYTAEVKIEAEESSLKRLKLVEVGLLRVIFTFLTAYLLHLSPILLHLLHCLLSNLTIAISATFMLTLIMDIKRLSKRLEMRWEKVRMRLPYLSSVSCFELRMIGFTIGRQSHNMSGSSSNMRKRSSFSSVSSNLPSTIISPSVVTLKDIVTVDKSVASRSVTNQSKEQSITCGKVGIKMSPPPYVEDIMKKQLTPLNKITNGPRRWTTRVVVSEKFTERRSQHTSNRYQHMVLSDSEGNSVQATLYEDSIDLFRDKLKLHRTYYISNAYVKHAPKSHTLTNNAFQWTINSSTLIEEAKETEAVITIPQRSLVSFSELQNYVKTNTEIDLLGIVVAIKDPRDIQTIHGPTKLQEITIVNTECEVNKEFLLQQSSKTDDSSSSSATPPPPGDFKDLSTITSTTNKSDHYWVKASIALTNFQQRFAYIACNKCNISTGAELEETFDCIKGHEGKGVGRSCVQVHLKDNTTALPATLFGSIANKFLNCSTAQLLQQITENGNEDIKNIINPCSEKQYNIKLKPSTKEYAGEMKCKYIVDALHDVESG</sequence>
<keyword evidence="2" id="KW-1133">Transmembrane helix</keyword>
<proteinExistence type="predicted"/>
<feature type="transmembrane region" description="Helical" evidence="2">
    <location>
        <begin position="366"/>
        <end position="384"/>
    </location>
</feature>
<feature type="domain" description="Replication factor A C-terminal" evidence="3">
    <location>
        <begin position="755"/>
        <end position="886"/>
    </location>
</feature>
<dbReference type="Pfam" id="PF19422">
    <property type="entry name" value="Ariadne"/>
    <property type="match status" value="1"/>
</dbReference>
<feature type="transmembrane region" description="Helical" evidence="2">
    <location>
        <begin position="390"/>
        <end position="414"/>
    </location>
</feature>
<accession>A0A7J6E0D5</accession>
<gene>
    <name evidence="5" type="ORF">F8388_005102</name>
</gene>
<keyword evidence="2" id="KW-0472">Membrane</keyword>
<dbReference type="Gene3D" id="2.40.50.140">
    <property type="entry name" value="Nucleic acid-binding proteins"/>
    <property type="match status" value="3"/>
</dbReference>
<evidence type="ECO:0000259" key="3">
    <source>
        <dbReference type="Pfam" id="PF08646"/>
    </source>
</evidence>
<dbReference type="PANTHER" id="PTHR47165:SF4">
    <property type="entry name" value="OS03G0429900 PROTEIN"/>
    <property type="match status" value="1"/>
</dbReference>
<dbReference type="PANTHER" id="PTHR47165">
    <property type="entry name" value="OS03G0429900 PROTEIN"/>
    <property type="match status" value="1"/>
</dbReference>
<comment type="caution">
    <text evidence="5">The sequence shown here is derived from an EMBL/GenBank/DDBJ whole genome shotgun (WGS) entry which is preliminary data.</text>
</comment>
<dbReference type="InterPro" id="IPR045840">
    <property type="entry name" value="Ariadne"/>
</dbReference>
<name>A0A7J6E0D5_CANSA</name>
<evidence type="ECO:0000256" key="1">
    <source>
        <dbReference type="SAM" id="MobiDB-lite"/>
    </source>
</evidence>
<dbReference type="InterPro" id="IPR012340">
    <property type="entry name" value="NA-bd_OB-fold"/>
</dbReference>
<dbReference type="Pfam" id="PF08646">
    <property type="entry name" value="Rep_fac-A_C"/>
    <property type="match status" value="1"/>
</dbReference>